<proteinExistence type="predicted"/>
<dbReference type="InterPro" id="IPR025457">
    <property type="entry name" value="DUF4277"/>
</dbReference>
<dbReference type="InterPro" id="IPR002559">
    <property type="entry name" value="Transposase_11"/>
</dbReference>
<dbReference type="NCBIfam" id="NF033559">
    <property type="entry name" value="transpos_IS1634"/>
    <property type="match status" value="1"/>
</dbReference>
<dbReference type="Proteomes" id="UP000667802">
    <property type="component" value="Unassembled WGS sequence"/>
</dbReference>
<feature type="coiled-coil region" evidence="1">
    <location>
        <begin position="302"/>
        <end position="339"/>
    </location>
</feature>
<evidence type="ECO:0000259" key="2">
    <source>
        <dbReference type="Pfam" id="PF01609"/>
    </source>
</evidence>
<dbReference type="GO" id="GO:0003677">
    <property type="term" value="F:DNA binding"/>
    <property type="evidence" value="ECO:0007669"/>
    <property type="project" value="InterPro"/>
</dbReference>
<dbReference type="Pfam" id="PF01609">
    <property type="entry name" value="DDE_Tnp_1"/>
    <property type="match status" value="1"/>
</dbReference>
<protein>
    <submittedName>
        <fullName evidence="4">IS1634 family transposase</fullName>
    </submittedName>
</protein>
<dbReference type="Pfam" id="PF14104">
    <property type="entry name" value="DUF4277"/>
    <property type="match status" value="1"/>
</dbReference>
<evidence type="ECO:0000256" key="1">
    <source>
        <dbReference type="SAM" id="Coils"/>
    </source>
</evidence>
<evidence type="ECO:0000313" key="5">
    <source>
        <dbReference type="Proteomes" id="UP000667802"/>
    </source>
</evidence>
<evidence type="ECO:0000259" key="3">
    <source>
        <dbReference type="Pfam" id="PF14104"/>
    </source>
</evidence>
<gene>
    <name evidence="4" type="ORF">G7B40_038490</name>
</gene>
<organism evidence="4 5">
    <name type="scientific">Aetokthonos hydrillicola Thurmond2011</name>
    <dbReference type="NCBI Taxonomy" id="2712845"/>
    <lineage>
        <taxon>Bacteria</taxon>
        <taxon>Bacillati</taxon>
        <taxon>Cyanobacteriota</taxon>
        <taxon>Cyanophyceae</taxon>
        <taxon>Nostocales</taxon>
        <taxon>Hapalosiphonaceae</taxon>
        <taxon>Aetokthonos</taxon>
    </lineage>
</organism>
<dbReference type="PANTHER" id="PTHR34614:SF2">
    <property type="entry name" value="TRANSPOSASE IS4-LIKE DOMAIN-CONTAINING PROTEIN"/>
    <property type="match status" value="1"/>
</dbReference>
<dbReference type="RefSeq" id="WP_208343507.1">
    <property type="nucleotide sequence ID" value="NZ_CAWQFN010000320.1"/>
</dbReference>
<keyword evidence="1" id="KW-0175">Coiled coil</keyword>
<evidence type="ECO:0000313" key="4">
    <source>
        <dbReference type="EMBL" id="MDR9900395.1"/>
    </source>
</evidence>
<dbReference type="InterPro" id="IPR047654">
    <property type="entry name" value="IS1634_transpos"/>
</dbReference>
<comment type="caution">
    <text evidence="4">The sequence shown here is derived from an EMBL/GenBank/DDBJ whole genome shotgun (WGS) entry which is preliminary data.</text>
</comment>
<name>A0AAP5MCJ7_9CYAN</name>
<sequence length="543" mass="62783">MSPTSKAEIKNIDHLGIVAGLIDEIGIVETVNSRLGIDCREKISAGIIVKAILINGLGFVARPLYLFSQFFEDKGTEILLGEGVENDYINKDKIGRFMDKLYRYGLNKLFIEIVLSVVKKFKIGVKYSHLDATSFHLHGEYGSEKNNEKEKEIVRERPIIITKGYSRDHRPDLKQCVLDLITSSDGDIPLLMRVGDGNEADKAVFGKILVEFKKQINFDSIMVCDSALYSQENLQLIEHLKWISRVPMTIKKAKELVQSVEIEDIEITSEERKKRADLNLEGYKWKEEIVTYGGIKQIWLIVESQKRRDSDLEKLKKKLKKEKDKVEKLIKELKKEDFETPEQARYKLKGINKSLKMFVIKEIKIIEITSKDNKTIYKMEAVGDEKIKEIEILRKEAGRFILATNLVDENKLEPEEIITNYKNQQSCERGFRFLKDPLFFADSFFVENPERIETMLFLMSLCLLVYNLGQRELRNSLKRAKIGISNQLGKLTLTPTLRWVFQCFQGIHLLTLNGIHQIVNLTEERNFILNNLPSSCQKYYLIS</sequence>
<dbReference type="GO" id="GO:0006313">
    <property type="term" value="P:DNA transposition"/>
    <property type="evidence" value="ECO:0007669"/>
    <property type="project" value="InterPro"/>
</dbReference>
<reference evidence="5" key="1">
    <citation type="journal article" date="2021" name="Science">
        <title>Hunting the eagle killer: A cyanobacterial neurotoxin causes vacuolar myelinopathy.</title>
        <authorList>
            <person name="Breinlinger S."/>
            <person name="Phillips T.J."/>
            <person name="Haram B.N."/>
            <person name="Mares J."/>
            <person name="Martinez Yerena J.A."/>
            <person name="Hrouzek P."/>
            <person name="Sobotka R."/>
            <person name="Henderson W.M."/>
            <person name="Schmieder P."/>
            <person name="Williams S.M."/>
            <person name="Lauderdale J.D."/>
            <person name="Wilde H.D."/>
            <person name="Gerrin W."/>
            <person name="Kust A."/>
            <person name="Washington J.W."/>
            <person name="Wagner C."/>
            <person name="Geier B."/>
            <person name="Liebeke M."/>
            <person name="Enke H."/>
            <person name="Niedermeyer T.H.J."/>
            <person name="Wilde S.B."/>
        </authorList>
    </citation>
    <scope>NUCLEOTIDE SEQUENCE [LARGE SCALE GENOMIC DNA]</scope>
    <source>
        <strain evidence="5">Thurmond2011</strain>
    </source>
</reference>
<feature type="domain" description="DUF4277" evidence="3">
    <location>
        <begin position="8"/>
        <end position="114"/>
    </location>
</feature>
<dbReference type="PANTHER" id="PTHR34614">
    <property type="match status" value="1"/>
</dbReference>
<feature type="domain" description="Transposase IS4-like" evidence="2">
    <location>
        <begin position="130"/>
        <end position="464"/>
    </location>
</feature>
<dbReference type="InterPro" id="IPR012337">
    <property type="entry name" value="RNaseH-like_sf"/>
</dbReference>
<accession>A0AAP5MCJ7</accession>
<keyword evidence="5" id="KW-1185">Reference proteome</keyword>
<dbReference type="GO" id="GO:0004803">
    <property type="term" value="F:transposase activity"/>
    <property type="evidence" value="ECO:0007669"/>
    <property type="project" value="InterPro"/>
</dbReference>
<dbReference type="EMBL" id="JAALHA020000034">
    <property type="protein sequence ID" value="MDR9900395.1"/>
    <property type="molecule type" value="Genomic_DNA"/>
</dbReference>
<dbReference type="AlphaFoldDB" id="A0AAP5MCJ7"/>
<dbReference type="SUPFAM" id="SSF53098">
    <property type="entry name" value="Ribonuclease H-like"/>
    <property type="match status" value="1"/>
</dbReference>